<sequence length="296" mass="33646">MSAAVRRAGSPNQETLAPFLPPELEREIFLLTARSYRGVSTRLMLVASRVKVWIETFVYKTVVLRGPGHAFRFMYVLANRSPEFAKTHVKALCIRPQIPHSLIIQLLTVCSGLESLALWVPSQSETPTELVSLLSSLPLALLSLNLTAIISPSHPKPVLQNHPVFENLTHLDVVNHWALWTSSLGIERLPHVTHMAFRFWSRGSVNAALSLILRESPALQVLILLADFVVIPGARRYLEKEGIEDSRVVIMKHLRDADEWETMERETEGMWHRAERIVRWRRLTRAGPFDFPQESS</sequence>
<dbReference type="AlphaFoldDB" id="A0A0C9WEV2"/>
<organism evidence="1 2">
    <name type="scientific">Hydnomerulius pinastri MD-312</name>
    <dbReference type="NCBI Taxonomy" id="994086"/>
    <lineage>
        <taxon>Eukaryota</taxon>
        <taxon>Fungi</taxon>
        <taxon>Dikarya</taxon>
        <taxon>Basidiomycota</taxon>
        <taxon>Agaricomycotina</taxon>
        <taxon>Agaricomycetes</taxon>
        <taxon>Agaricomycetidae</taxon>
        <taxon>Boletales</taxon>
        <taxon>Boletales incertae sedis</taxon>
        <taxon>Leucogyrophana</taxon>
    </lineage>
</organism>
<reference evidence="1 2" key="1">
    <citation type="submission" date="2014-04" db="EMBL/GenBank/DDBJ databases">
        <title>Evolutionary Origins and Diversification of the Mycorrhizal Mutualists.</title>
        <authorList>
            <consortium name="DOE Joint Genome Institute"/>
            <consortium name="Mycorrhizal Genomics Consortium"/>
            <person name="Kohler A."/>
            <person name="Kuo A."/>
            <person name="Nagy L.G."/>
            <person name="Floudas D."/>
            <person name="Copeland A."/>
            <person name="Barry K.W."/>
            <person name="Cichocki N."/>
            <person name="Veneault-Fourrey C."/>
            <person name="LaButti K."/>
            <person name="Lindquist E.A."/>
            <person name="Lipzen A."/>
            <person name="Lundell T."/>
            <person name="Morin E."/>
            <person name="Murat C."/>
            <person name="Riley R."/>
            <person name="Ohm R."/>
            <person name="Sun H."/>
            <person name="Tunlid A."/>
            <person name="Henrissat B."/>
            <person name="Grigoriev I.V."/>
            <person name="Hibbett D.S."/>
            <person name="Martin F."/>
        </authorList>
    </citation>
    <scope>NUCLEOTIDE SEQUENCE [LARGE SCALE GENOMIC DNA]</scope>
    <source>
        <strain evidence="1 2">MD-312</strain>
    </source>
</reference>
<dbReference type="EMBL" id="KN839847">
    <property type="protein sequence ID" value="KIJ64246.1"/>
    <property type="molecule type" value="Genomic_DNA"/>
</dbReference>
<evidence type="ECO:0000313" key="2">
    <source>
        <dbReference type="Proteomes" id="UP000053820"/>
    </source>
</evidence>
<accession>A0A0C9WEV2</accession>
<evidence type="ECO:0000313" key="1">
    <source>
        <dbReference type="EMBL" id="KIJ64246.1"/>
    </source>
</evidence>
<gene>
    <name evidence="1" type="ORF">HYDPIDRAFT_112207</name>
</gene>
<dbReference type="OrthoDB" id="2900663at2759"/>
<dbReference type="Proteomes" id="UP000053820">
    <property type="component" value="Unassembled WGS sequence"/>
</dbReference>
<name>A0A0C9WEV2_9AGAM</name>
<dbReference type="HOGENOM" id="CLU_051720_0_0_1"/>
<proteinExistence type="predicted"/>
<protein>
    <recommendedName>
        <fullName evidence="3">F-box domain-containing protein</fullName>
    </recommendedName>
</protein>
<keyword evidence="2" id="KW-1185">Reference proteome</keyword>
<evidence type="ECO:0008006" key="3">
    <source>
        <dbReference type="Google" id="ProtNLM"/>
    </source>
</evidence>